<protein>
    <submittedName>
        <fullName evidence="1">Uncharacterized protein</fullName>
    </submittedName>
</protein>
<proteinExistence type="predicted"/>
<dbReference type="STRING" id="151894.SAMN04488524_2718"/>
<organism evidence="1 2">
    <name type="scientific">Pedobacter africanus</name>
    <dbReference type="NCBI Taxonomy" id="151894"/>
    <lineage>
        <taxon>Bacteria</taxon>
        <taxon>Pseudomonadati</taxon>
        <taxon>Bacteroidota</taxon>
        <taxon>Sphingobacteriia</taxon>
        <taxon>Sphingobacteriales</taxon>
        <taxon>Sphingobacteriaceae</taxon>
        <taxon>Pedobacter</taxon>
    </lineage>
</organism>
<dbReference type="OrthoDB" id="771201at2"/>
<reference evidence="2" key="1">
    <citation type="submission" date="2017-04" db="EMBL/GenBank/DDBJ databases">
        <authorList>
            <person name="Varghese N."/>
            <person name="Submissions S."/>
        </authorList>
    </citation>
    <scope>NUCLEOTIDE SEQUENCE [LARGE SCALE GENOMIC DNA]</scope>
    <source>
        <strain evidence="2">DSM 12126</strain>
    </source>
</reference>
<dbReference type="Proteomes" id="UP000192756">
    <property type="component" value="Unassembled WGS sequence"/>
</dbReference>
<keyword evidence="2" id="KW-1185">Reference proteome</keyword>
<dbReference type="EMBL" id="FWXT01000001">
    <property type="protein sequence ID" value="SMC77556.1"/>
    <property type="molecule type" value="Genomic_DNA"/>
</dbReference>
<gene>
    <name evidence="1" type="ORF">SAMN04488524_2718</name>
</gene>
<dbReference type="AlphaFoldDB" id="A0A1W2BXS1"/>
<sequence length="65" mass="7543">MHPETQIKSIADTLLPGFIPKDGQLKEFSFHFTIPPNHSYKVNYKKNQKSEWEFNSYEKVDVSAG</sequence>
<accession>A0A1W2BXS1</accession>
<dbReference type="RefSeq" id="WP_084239359.1">
    <property type="nucleotide sequence ID" value="NZ_FWXT01000001.1"/>
</dbReference>
<evidence type="ECO:0000313" key="2">
    <source>
        <dbReference type="Proteomes" id="UP000192756"/>
    </source>
</evidence>
<name>A0A1W2BXS1_9SPHI</name>
<evidence type="ECO:0000313" key="1">
    <source>
        <dbReference type="EMBL" id="SMC77556.1"/>
    </source>
</evidence>